<evidence type="ECO:0000313" key="2">
    <source>
        <dbReference type="Proteomes" id="UP001305421"/>
    </source>
</evidence>
<dbReference type="Proteomes" id="UP001305421">
    <property type="component" value="Chromosome"/>
</dbReference>
<gene>
    <name evidence="1" type="ORF">PDM28_18300</name>
</gene>
<organism evidence="1 2">
    <name type="scientific">Stenotrophomonas aracearum</name>
    <dbReference type="NCBI Taxonomy" id="3003272"/>
    <lineage>
        <taxon>Bacteria</taxon>
        <taxon>Pseudomonadati</taxon>
        <taxon>Pseudomonadota</taxon>
        <taxon>Gammaproteobacteria</taxon>
        <taxon>Lysobacterales</taxon>
        <taxon>Lysobacteraceae</taxon>
        <taxon>Stenotrophomonas</taxon>
    </lineage>
</organism>
<evidence type="ECO:0000313" key="1">
    <source>
        <dbReference type="EMBL" id="WNH48584.1"/>
    </source>
</evidence>
<sequence>MHALVLDWQRNWAVTPAAVSVDELARAQAQAAAWQLATADDGRALAGMDRAAMARLGGALAAVPTRVAADFNVALAVGAEALAALLSSLVGAASVLVEQDQAPAEVFTDRYGWICMEISVGDVRFHLLLDPVTCNRLDPQRRIAAPLESRTAALAGTAVALTATLELGSVDISLVSSLRPGDILGTGIPLSAPDALGAAGSPPLLTGRLTAIGQAKAITAEHIH</sequence>
<keyword evidence="2" id="KW-1185">Reference proteome</keyword>
<dbReference type="EMBL" id="CP115543">
    <property type="protein sequence ID" value="WNH48584.1"/>
    <property type="molecule type" value="Genomic_DNA"/>
</dbReference>
<proteinExistence type="predicted"/>
<reference evidence="1 2" key="1">
    <citation type="submission" date="2022-12" db="EMBL/GenBank/DDBJ databases">
        <title>Two new species, Stenotrophomonas aracearum and Stenotrophomonas oahuensis, isolated from Anthurium (Araceae family) in Hawaii.</title>
        <authorList>
            <person name="Chunag S.C."/>
            <person name="Dobhal S."/>
            <person name="Alvarez A."/>
            <person name="Arif M."/>
        </authorList>
    </citation>
    <scope>NUCLEOTIDE SEQUENCE [LARGE SCALE GENOMIC DNA]</scope>
    <source>
        <strain evidence="1 2">A5588</strain>
    </source>
</reference>
<dbReference type="RefSeq" id="WP_311183139.1">
    <property type="nucleotide sequence ID" value="NZ_CP115543.1"/>
</dbReference>
<evidence type="ECO:0008006" key="3">
    <source>
        <dbReference type="Google" id="ProtNLM"/>
    </source>
</evidence>
<protein>
    <recommendedName>
        <fullName evidence="3">Flagellar motor switch protein FliN-like C-terminal domain-containing protein</fullName>
    </recommendedName>
</protein>
<accession>A0ABY9YE26</accession>
<name>A0ABY9YE26_9GAMM</name>